<dbReference type="Proteomes" id="UP000289954">
    <property type="component" value="Unassembled WGS sequence"/>
</dbReference>
<organism evidence="2 3">
    <name type="scientific">Cellulomonas biazotea</name>
    <dbReference type="NCBI Taxonomy" id="1709"/>
    <lineage>
        <taxon>Bacteria</taxon>
        <taxon>Bacillati</taxon>
        <taxon>Actinomycetota</taxon>
        <taxon>Actinomycetes</taxon>
        <taxon>Micrococcales</taxon>
        <taxon>Cellulomonadaceae</taxon>
        <taxon>Cellulomonas</taxon>
    </lineage>
</organism>
<dbReference type="EMBL" id="BIMR01000331">
    <property type="protein sequence ID" value="GCE78190.1"/>
    <property type="molecule type" value="Genomic_DNA"/>
</dbReference>
<dbReference type="RefSeq" id="WP_130782840.1">
    <property type="nucleotide sequence ID" value="NZ_BIMR01000331.1"/>
</dbReference>
<reference evidence="2 3" key="1">
    <citation type="submission" date="2019-01" db="EMBL/GenBank/DDBJ databases">
        <title>Draft genome sequence of Cellulomonas takizawaensis strain TKZ-21.</title>
        <authorList>
            <person name="Yamamura H."/>
            <person name="Hayashi T."/>
            <person name="Hamada M."/>
            <person name="Serisawa Y."/>
            <person name="Matsuyama K."/>
            <person name="Nakagawa Y."/>
            <person name="Otoguro M."/>
            <person name="Yanagida F."/>
            <person name="Hayakawa M."/>
        </authorList>
    </citation>
    <scope>NUCLEOTIDE SEQUENCE [LARGE SCALE GENOMIC DNA]</scope>
    <source>
        <strain evidence="2 3">NBRC12680</strain>
    </source>
</reference>
<protein>
    <submittedName>
        <fullName evidence="2">Uncharacterized protein</fullName>
    </submittedName>
</protein>
<evidence type="ECO:0000313" key="3">
    <source>
        <dbReference type="Proteomes" id="UP000289954"/>
    </source>
</evidence>
<gene>
    <name evidence="2" type="ORF">CBZ_32460</name>
</gene>
<accession>A0A402DVK9</accession>
<evidence type="ECO:0000313" key="2">
    <source>
        <dbReference type="EMBL" id="GCE78190.1"/>
    </source>
</evidence>
<proteinExistence type="predicted"/>
<evidence type="ECO:0000256" key="1">
    <source>
        <dbReference type="SAM" id="MobiDB-lite"/>
    </source>
</evidence>
<comment type="caution">
    <text evidence="2">The sequence shown here is derived from an EMBL/GenBank/DDBJ whole genome shotgun (WGS) entry which is preliminary data.</text>
</comment>
<sequence length="270" mass="27501">MSPEALEDDEWVRTLRAHAASLAPHVPTDVPAAVRAGRRRAARRTVTAWSTAGVATTTVALLVGPVISTWPPAVRSVPADGAPSTAVAETGRSRGALGDSSATPLDGAAVGDLADACDAVARPGEPGDVGGIPPQEADGLAPVVAEQRADARFLVQANEAWVSTCLEEPTEGVMWSMPTGTPPTPDGVSVLTYSSASVVDELVVVLVGRVGPDVSAVTYVAPSGSRIEATVADGLVVAWWVGARALRYTLEVTRSDGTVVTVPGTGVPGE</sequence>
<name>A0A402DVK9_9CELL</name>
<dbReference type="AlphaFoldDB" id="A0A402DVK9"/>
<keyword evidence="3" id="KW-1185">Reference proteome</keyword>
<feature type="region of interest" description="Disordered" evidence="1">
    <location>
        <begin position="76"/>
        <end position="103"/>
    </location>
</feature>